<proteinExistence type="predicted"/>
<accession>A0A410QB71</accession>
<dbReference type="EMBL" id="CP035282">
    <property type="protein sequence ID" value="QAT61246.1"/>
    <property type="molecule type" value="Genomic_DNA"/>
</dbReference>
<dbReference type="AlphaFoldDB" id="A0A410QB71"/>
<dbReference type="RefSeq" id="WP_071141269.1">
    <property type="nucleotide sequence ID" value="NZ_CP035282.1"/>
</dbReference>
<protein>
    <submittedName>
        <fullName evidence="1">Uncharacterized protein</fullName>
    </submittedName>
</protein>
<keyword evidence="2" id="KW-1185">Reference proteome</keyword>
<evidence type="ECO:0000313" key="2">
    <source>
        <dbReference type="Proteomes" id="UP000287969"/>
    </source>
</evidence>
<organism evidence="1 2">
    <name type="scientific">Acidilutibacter cellobiosedens</name>
    <dbReference type="NCBI Taxonomy" id="2507161"/>
    <lineage>
        <taxon>Bacteria</taxon>
        <taxon>Bacillati</taxon>
        <taxon>Bacillota</taxon>
        <taxon>Tissierellia</taxon>
        <taxon>Tissierellales</taxon>
        <taxon>Acidilutibacteraceae</taxon>
        <taxon>Acidilutibacter</taxon>
    </lineage>
</organism>
<dbReference type="KEGG" id="spoa:EQM13_06410"/>
<name>A0A410QB71_9FIRM</name>
<sequence>MTYESKLKKTKVSISPMACTDCGNICSSGCGNKCRDGCATFCADLCKIDVGIQAMNDLEK</sequence>
<evidence type="ECO:0000313" key="1">
    <source>
        <dbReference type="EMBL" id="QAT61246.1"/>
    </source>
</evidence>
<dbReference type="OrthoDB" id="9916667at2"/>
<gene>
    <name evidence="1" type="ORF">EQM13_06410</name>
</gene>
<reference evidence="2" key="1">
    <citation type="submission" date="2019-01" db="EMBL/GenBank/DDBJ databases">
        <title>Draft genomes of a novel of Sporanaerobacter strains.</title>
        <authorList>
            <person name="Ma S."/>
        </authorList>
    </citation>
    <scope>NUCLEOTIDE SEQUENCE [LARGE SCALE GENOMIC DNA]</scope>
    <source>
        <strain evidence="2">NJN-17</strain>
    </source>
</reference>
<dbReference type="Proteomes" id="UP000287969">
    <property type="component" value="Chromosome"/>
</dbReference>